<feature type="compositionally biased region" description="Basic and acidic residues" evidence="5">
    <location>
        <begin position="233"/>
        <end position="246"/>
    </location>
</feature>
<dbReference type="InterPro" id="IPR045256">
    <property type="entry name" value="RanBP1_RanBD"/>
</dbReference>
<evidence type="ECO:0000313" key="7">
    <source>
        <dbReference type="EMBL" id="CAJ1953209.1"/>
    </source>
</evidence>
<keyword evidence="4" id="KW-0906">Nuclear pore complex</keyword>
<gene>
    <name evidence="7" type="ORF">AYBTSS11_LOCUS15707</name>
</gene>
<keyword evidence="3" id="KW-0811">Translocation</keyword>
<evidence type="ECO:0000256" key="3">
    <source>
        <dbReference type="ARBA" id="ARBA00023010"/>
    </source>
</evidence>
<dbReference type="GO" id="GO:0051028">
    <property type="term" value="P:mRNA transport"/>
    <property type="evidence" value="ECO:0007669"/>
    <property type="project" value="UniProtKB-KW"/>
</dbReference>
<feature type="domain" description="RanBD1" evidence="6">
    <location>
        <begin position="24"/>
        <end position="159"/>
    </location>
</feature>
<feature type="compositionally biased region" description="Low complexity" evidence="5">
    <location>
        <begin position="191"/>
        <end position="209"/>
    </location>
</feature>
<keyword evidence="8" id="KW-1185">Reference proteome</keyword>
<dbReference type="EMBL" id="OY731401">
    <property type="protein sequence ID" value="CAJ1953209.1"/>
    <property type="molecule type" value="Genomic_DNA"/>
</dbReference>
<name>A0AA86VHB5_9FABA</name>
<evidence type="ECO:0000256" key="4">
    <source>
        <dbReference type="ARBA" id="ARBA00023132"/>
    </source>
</evidence>
<reference evidence="7" key="1">
    <citation type="submission" date="2023-10" db="EMBL/GenBank/DDBJ databases">
        <authorList>
            <person name="Domelevo Entfellner J.-B."/>
        </authorList>
    </citation>
    <scope>NUCLEOTIDE SEQUENCE</scope>
</reference>
<feature type="compositionally biased region" description="Basic and acidic residues" evidence="5">
    <location>
        <begin position="255"/>
        <end position="286"/>
    </location>
</feature>
<dbReference type="Pfam" id="PF00638">
    <property type="entry name" value="Ran_BP1"/>
    <property type="match status" value="1"/>
</dbReference>
<dbReference type="PANTHER" id="PTHR23138">
    <property type="entry name" value="RAN BINDING PROTEIN"/>
    <property type="match status" value="1"/>
</dbReference>
<dbReference type="PROSITE" id="PS50196">
    <property type="entry name" value="RANBD1"/>
    <property type="match status" value="1"/>
</dbReference>
<evidence type="ECO:0000256" key="2">
    <source>
        <dbReference type="ARBA" id="ARBA00022816"/>
    </source>
</evidence>
<dbReference type="SUPFAM" id="SSF50729">
    <property type="entry name" value="PH domain-like"/>
    <property type="match status" value="1"/>
</dbReference>
<dbReference type="GO" id="GO:0005096">
    <property type="term" value="F:GTPase activator activity"/>
    <property type="evidence" value="ECO:0007669"/>
    <property type="project" value="TreeGrafter"/>
</dbReference>
<dbReference type="SMART" id="SM00160">
    <property type="entry name" value="RanBD"/>
    <property type="match status" value="1"/>
</dbReference>
<dbReference type="CDD" id="cd13179">
    <property type="entry name" value="RanBD_RanBP1"/>
    <property type="match status" value="1"/>
</dbReference>
<dbReference type="GO" id="GO:0006913">
    <property type="term" value="P:nucleocytoplasmic transport"/>
    <property type="evidence" value="ECO:0007669"/>
    <property type="project" value="InterPro"/>
</dbReference>
<keyword evidence="2" id="KW-0813">Transport</keyword>
<dbReference type="AlphaFoldDB" id="A0AA86VHB5"/>
<dbReference type="InterPro" id="IPR000156">
    <property type="entry name" value="Ran_bind_dom"/>
</dbReference>
<dbReference type="GO" id="GO:0005643">
    <property type="term" value="C:nuclear pore"/>
    <property type="evidence" value="ECO:0007669"/>
    <property type="project" value="UniProtKB-SubCell"/>
</dbReference>
<sequence length="318" mass="36785">MDNNADHREGDEGHASDEEDTGAPVSPIIRLKEVAVCTGEEDEKPLLDLKAKLYRFDKDGNKWKERGAGSVKLLRHDVTGKVRLLMRQSKTRKICANHLIGRGMRVQEHAGNEKSCVWKAMDFSEDGLKEELFCIRFVSIENCTMFLDSFQEIVQSQSNEDNQKQEGNSNNEENHISEKNQYNGENHGNEKNQNNVDNPENEENQNNGENKNHEEFQNNGENQISEKNQNNGENHEHEKKQNHENEENQNNGENQNHEEFQNNGENHEHENEENHNNGENQNHEENQNNGENQNHEENQNNGRTRTMRTKCIFCCESP</sequence>
<feature type="compositionally biased region" description="Basic and acidic residues" evidence="5">
    <location>
        <begin position="1"/>
        <end position="16"/>
    </location>
</feature>
<evidence type="ECO:0000259" key="6">
    <source>
        <dbReference type="PROSITE" id="PS50196"/>
    </source>
</evidence>
<dbReference type="Gramene" id="rna-AYBTSS11_LOCUS15707">
    <property type="protein sequence ID" value="CAJ1953209.1"/>
    <property type="gene ID" value="gene-AYBTSS11_LOCUS15707"/>
</dbReference>
<dbReference type="GO" id="GO:0005737">
    <property type="term" value="C:cytoplasm"/>
    <property type="evidence" value="ECO:0007669"/>
    <property type="project" value="TreeGrafter"/>
</dbReference>
<dbReference type="Proteomes" id="UP001189624">
    <property type="component" value="Chromosome 4"/>
</dbReference>
<proteinExistence type="predicted"/>
<accession>A0AA86VHB5</accession>
<dbReference type="GO" id="GO:0015031">
    <property type="term" value="P:protein transport"/>
    <property type="evidence" value="ECO:0007669"/>
    <property type="project" value="UniProtKB-KW"/>
</dbReference>
<comment type="subcellular location">
    <subcellularLocation>
        <location evidence="1">Nucleus</location>
        <location evidence="1">Nuclear pore complex</location>
    </subcellularLocation>
</comment>
<keyword evidence="4" id="KW-0539">Nucleus</keyword>
<protein>
    <recommendedName>
        <fullName evidence="6">RanBD1 domain-containing protein</fullName>
    </recommendedName>
</protein>
<dbReference type="InterPro" id="IPR045255">
    <property type="entry name" value="RanBP1-like"/>
</dbReference>
<feature type="region of interest" description="Disordered" evidence="5">
    <location>
        <begin position="156"/>
        <end position="306"/>
    </location>
</feature>
<feature type="region of interest" description="Disordered" evidence="5">
    <location>
        <begin position="1"/>
        <end position="26"/>
    </location>
</feature>
<dbReference type="Gene3D" id="2.30.29.30">
    <property type="entry name" value="Pleckstrin-homology domain (PH domain)/Phosphotyrosine-binding domain (PTB)"/>
    <property type="match status" value="1"/>
</dbReference>
<evidence type="ECO:0000256" key="5">
    <source>
        <dbReference type="SAM" id="MobiDB-lite"/>
    </source>
</evidence>
<feature type="compositionally biased region" description="Polar residues" evidence="5">
    <location>
        <begin position="156"/>
        <end position="171"/>
    </location>
</feature>
<evidence type="ECO:0000313" key="8">
    <source>
        <dbReference type="Proteomes" id="UP001189624"/>
    </source>
</evidence>
<keyword evidence="4" id="KW-0653">Protein transport</keyword>
<dbReference type="PANTHER" id="PTHR23138:SF133">
    <property type="entry name" value="RAN-BINDING PROTEIN 1 HOMOLOG A"/>
    <property type="match status" value="1"/>
</dbReference>
<evidence type="ECO:0000256" key="1">
    <source>
        <dbReference type="ARBA" id="ARBA00004567"/>
    </source>
</evidence>
<dbReference type="InterPro" id="IPR011993">
    <property type="entry name" value="PH-like_dom_sf"/>
</dbReference>
<keyword evidence="2" id="KW-0509">mRNA transport</keyword>
<organism evidence="7 8">
    <name type="scientific">Sphenostylis stenocarpa</name>
    <dbReference type="NCBI Taxonomy" id="92480"/>
    <lineage>
        <taxon>Eukaryota</taxon>
        <taxon>Viridiplantae</taxon>
        <taxon>Streptophyta</taxon>
        <taxon>Embryophyta</taxon>
        <taxon>Tracheophyta</taxon>
        <taxon>Spermatophyta</taxon>
        <taxon>Magnoliopsida</taxon>
        <taxon>eudicotyledons</taxon>
        <taxon>Gunneridae</taxon>
        <taxon>Pentapetalae</taxon>
        <taxon>rosids</taxon>
        <taxon>fabids</taxon>
        <taxon>Fabales</taxon>
        <taxon>Fabaceae</taxon>
        <taxon>Papilionoideae</taxon>
        <taxon>50 kb inversion clade</taxon>
        <taxon>NPAAA clade</taxon>
        <taxon>indigoferoid/millettioid clade</taxon>
        <taxon>Phaseoleae</taxon>
        <taxon>Sphenostylis</taxon>
    </lineage>
</organism>